<name>A0A4Y2QJ20_ARAVE</name>
<reference evidence="1 2" key="1">
    <citation type="journal article" date="2019" name="Sci. Rep.">
        <title>Orb-weaving spider Araneus ventricosus genome elucidates the spidroin gene catalogue.</title>
        <authorList>
            <person name="Kono N."/>
            <person name="Nakamura H."/>
            <person name="Ohtoshi R."/>
            <person name="Moran D.A.P."/>
            <person name="Shinohara A."/>
            <person name="Yoshida Y."/>
            <person name="Fujiwara M."/>
            <person name="Mori M."/>
            <person name="Tomita M."/>
            <person name="Arakawa K."/>
        </authorList>
    </citation>
    <scope>NUCLEOTIDE SEQUENCE [LARGE SCALE GENOMIC DNA]</scope>
</reference>
<evidence type="ECO:0000313" key="2">
    <source>
        <dbReference type="Proteomes" id="UP000499080"/>
    </source>
</evidence>
<sequence length="166" mass="18898">MICRSSSFRKAVRATLVLVPLFGLHFFLVLYQPQSGQCATLEGYTFLSYSMDGLQLQRDWNACTSETQRDCFTVRSAQLYNAARDQFRSYGCRRQESPHICGAEGDPNHYATVYPVTKPFHFKKPSPGSIFTNPTLIELRQEIGQYHWQRGAVTSFSALARSVRQS</sequence>
<gene>
    <name evidence="1" type="ORF">AVEN_189015_1</name>
</gene>
<dbReference type="AlphaFoldDB" id="A0A4Y2QJ20"/>
<proteinExistence type="predicted"/>
<comment type="caution">
    <text evidence="1">The sequence shown here is derived from an EMBL/GenBank/DDBJ whole genome shotgun (WGS) entry which is preliminary data.</text>
</comment>
<dbReference type="EMBL" id="BGPR01014014">
    <property type="protein sequence ID" value="GBN63311.1"/>
    <property type="molecule type" value="Genomic_DNA"/>
</dbReference>
<organism evidence="1 2">
    <name type="scientific">Araneus ventricosus</name>
    <name type="common">Orbweaver spider</name>
    <name type="synonym">Epeira ventricosa</name>
    <dbReference type="NCBI Taxonomy" id="182803"/>
    <lineage>
        <taxon>Eukaryota</taxon>
        <taxon>Metazoa</taxon>
        <taxon>Ecdysozoa</taxon>
        <taxon>Arthropoda</taxon>
        <taxon>Chelicerata</taxon>
        <taxon>Arachnida</taxon>
        <taxon>Araneae</taxon>
        <taxon>Araneomorphae</taxon>
        <taxon>Entelegynae</taxon>
        <taxon>Araneoidea</taxon>
        <taxon>Araneidae</taxon>
        <taxon>Araneus</taxon>
    </lineage>
</organism>
<dbReference type="OrthoDB" id="16753at2759"/>
<dbReference type="Proteomes" id="UP000499080">
    <property type="component" value="Unassembled WGS sequence"/>
</dbReference>
<protein>
    <submittedName>
        <fullName evidence="1">Uncharacterized protein</fullName>
    </submittedName>
</protein>
<keyword evidence="2" id="KW-1185">Reference proteome</keyword>
<accession>A0A4Y2QJ20</accession>
<evidence type="ECO:0000313" key="1">
    <source>
        <dbReference type="EMBL" id="GBN63311.1"/>
    </source>
</evidence>